<dbReference type="Proteomes" id="UP000192907">
    <property type="component" value="Unassembled WGS sequence"/>
</dbReference>
<evidence type="ECO:0000313" key="3">
    <source>
        <dbReference type="EMBL" id="SMF14288.1"/>
    </source>
</evidence>
<feature type="domain" description="7TM-DISM receptor extracellular" evidence="2">
    <location>
        <begin position="183"/>
        <end position="238"/>
    </location>
</feature>
<feature type="transmembrane region" description="Helical" evidence="1">
    <location>
        <begin position="249"/>
        <end position="268"/>
    </location>
</feature>
<dbReference type="Pfam" id="PF07695">
    <property type="entry name" value="7TMR-DISM_7TM"/>
    <property type="match status" value="1"/>
</dbReference>
<proteinExistence type="predicted"/>
<evidence type="ECO:0000256" key="1">
    <source>
        <dbReference type="SAM" id="Phobius"/>
    </source>
</evidence>
<protein>
    <submittedName>
        <fullName evidence="3">7TM diverse intracellular signalling</fullName>
    </submittedName>
</protein>
<dbReference type="RefSeq" id="WP_159455257.1">
    <property type="nucleotide sequence ID" value="NZ_FWZT01000005.1"/>
</dbReference>
<dbReference type="AlphaFoldDB" id="A0A1Y6BKS0"/>
<keyword evidence="4" id="KW-1185">Reference proteome</keyword>
<feature type="transmembrane region" description="Helical" evidence="1">
    <location>
        <begin position="212"/>
        <end position="229"/>
    </location>
</feature>
<name>A0A1Y6BKS0_9BACT</name>
<dbReference type="STRING" id="1513793.SAMN06296036_105286"/>
<feature type="transmembrane region" description="Helical" evidence="1">
    <location>
        <begin position="184"/>
        <end position="207"/>
    </location>
</feature>
<keyword evidence="1" id="KW-0472">Membrane</keyword>
<dbReference type="InterPro" id="IPR011623">
    <property type="entry name" value="7TMR_DISM_rcpt_extracell_dom1"/>
</dbReference>
<keyword evidence="1" id="KW-0812">Transmembrane</keyword>
<evidence type="ECO:0000259" key="2">
    <source>
        <dbReference type="Pfam" id="PF07695"/>
    </source>
</evidence>
<sequence>MSRLILIFGLLITLDLTSSSFAGEFREPTFTIEADVRDRFFIRQINDYYIGNFDDKLPADEVMQVIRDGAFRLSDYFYIEADRYFYFAYYIRNLSGKPQTVYVRWGSQFTESGGYILDHLKNPQSALPLTRFPSDHDVFFGEVPTGDSLIVGFRHGDGTMTGKVGSATIRDLHSMIEITTTEEAINAAVLGVVGIMALYNLGMFLFFRKSYFLYYIIYSIATLTTLSYINGDLIWSVPKFDLERAQDGFLVDGVNYIFALVLLSKSSLTKQASYLENYGFYYDSR</sequence>
<evidence type="ECO:0000313" key="4">
    <source>
        <dbReference type="Proteomes" id="UP000192907"/>
    </source>
</evidence>
<accession>A0A1Y6BKS0</accession>
<dbReference type="EMBL" id="FWZT01000005">
    <property type="protein sequence ID" value="SMF14288.1"/>
    <property type="molecule type" value="Genomic_DNA"/>
</dbReference>
<organism evidence="3 4">
    <name type="scientific">Pseudobacteriovorax antillogorgiicola</name>
    <dbReference type="NCBI Taxonomy" id="1513793"/>
    <lineage>
        <taxon>Bacteria</taxon>
        <taxon>Pseudomonadati</taxon>
        <taxon>Bdellovibrionota</taxon>
        <taxon>Oligoflexia</taxon>
        <taxon>Oligoflexales</taxon>
        <taxon>Pseudobacteriovoracaceae</taxon>
        <taxon>Pseudobacteriovorax</taxon>
    </lineage>
</organism>
<gene>
    <name evidence="3" type="ORF">SAMN06296036_105286</name>
</gene>
<keyword evidence="1" id="KW-1133">Transmembrane helix</keyword>
<reference evidence="4" key="1">
    <citation type="submission" date="2017-04" db="EMBL/GenBank/DDBJ databases">
        <authorList>
            <person name="Varghese N."/>
            <person name="Submissions S."/>
        </authorList>
    </citation>
    <scope>NUCLEOTIDE SEQUENCE [LARGE SCALE GENOMIC DNA]</scope>
    <source>
        <strain evidence="4">RKEM611</strain>
    </source>
</reference>